<keyword evidence="2" id="KW-0456">Lyase</keyword>
<sequence length="454" mass="49507">MVPVLCNGRRFDVTDNLHVAFIYHVAFMGDVYCHAKKVLVCFGKDVDGGAEDVASLAYEVSGMVRQHSTIAEIPRLTSRDPLPDDVRWNAVVTMYNLPWLNRAWVIQEVGLAQDLPVLYCGVGFSYRDFVKLAKWCMECAPILEVKFGLSFSIHALWGDWSDNWCERSLYPDSTPFIVEVGPRDGLQNEKTIPLATKIELIERLAKAGLTTIEAGAFVSPKWVPQHDIPSRVPLIFSFLAPNTKGRERATAILSRDPKSFTRESQRTPPSEDPPYPKAGPRNSRLRRHTESFSHRNLNCSIVDSLTRFSAVIAAAKDADLRVRAYISVVLGCPFEGPAVDPHRVATLATELLGMGADSFSLGDTTGVGTAPWDCGAADLPAQCGAPGPRGNVATEDVVYFLESLGIDTWVDLDAVAEVGAWIMGEVGKPHGGSIGKALLAAKARERAKKEGSGA</sequence>
<reference evidence="4" key="1">
    <citation type="submission" date="2023-06" db="EMBL/GenBank/DDBJ databases">
        <title>Genome-scale phylogeny and comparative genomics of the fungal order Sordariales.</title>
        <authorList>
            <consortium name="Lawrence Berkeley National Laboratory"/>
            <person name="Hensen N."/>
            <person name="Bonometti L."/>
            <person name="Westerberg I."/>
            <person name="Brannstrom I.O."/>
            <person name="Guillou S."/>
            <person name="Cros-Aarteil S."/>
            <person name="Calhoun S."/>
            <person name="Haridas S."/>
            <person name="Kuo A."/>
            <person name="Mondo S."/>
            <person name="Pangilinan J."/>
            <person name="Riley R."/>
            <person name="Labutti K."/>
            <person name="Andreopoulos B."/>
            <person name="Lipzen A."/>
            <person name="Chen C."/>
            <person name="Yanf M."/>
            <person name="Daum C."/>
            <person name="Ng V."/>
            <person name="Clum A."/>
            <person name="Steindorff A."/>
            <person name="Ohm R."/>
            <person name="Martin F."/>
            <person name="Silar P."/>
            <person name="Natvig D."/>
            <person name="Lalanne C."/>
            <person name="Gautier V."/>
            <person name="Ament-Velasquez S.L."/>
            <person name="Kruys A."/>
            <person name="Hutchinson M.I."/>
            <person name="Powell A.J."/>
            <person name="Barry K."/>
            <person name="Miller A.N."/>
            <person name="Grigoriev I.V."/>
            <person name="Debuchy R."/>
            <person name="Gladieux P."/>
            <person name="Thoren M.H."/>
            <person name="Johannesson H."/>
        </authorList>
    </citation>
    <scope>NUCLEOTIDE SEQUENCE</scope>
    <source>
        <strain evidence="4">SMH4607-1</strain>
    </source>
</reference>
<evidence type="ECO:0000313" key="5">
    <source>
        <dbReference type="Proteomes" id="UP001172102"/>
    </source>
</evidence>
<dbReference type="PANTHER" id="PTHR42738:SF7">
    <property type="entry name" value="HYDROXYMETHYLGLUTARYL-COA LYASE"/>
    <property type="match status" value="1"/>
</dbReference>
<name>A0AA40BB99_9PEZI</name>
<keyword evidence="1" id="KW-0479">Metal-binding</keyword>
<dbReference type="GO" id="GO:0004419">
    <property type="term" value="F:hydroxymethylglutaryl-CoA lyase activity"/>
    <property type="evidence" value="ECO:0007669"/>
    <property type="project" value="TreeGrafter"/>
</dbReference>
<feature type="region of interest" description="Disordered" evidence="3">
    <location>
        <begin position="253"/>
        <end position="289"/>
    </location>
</feature>
<dbReference type="GO" id="GO:0046951">
    <property type="term" value="P:ketone body biosynthetic process"/>
    <property type="evidence" value="ECO:0007669"/>
    <property type="project" value="TreeGrafter"/>
</dbReference>
<dbReference type="GO" id="GO:0046872">
    <property type="term" value="F:metal ion binding"/>
    <property type="evidence" value="ECO:0007669"/>
    <property type="project" value="UniProtKB-KW"/>
</dbReference>
<proteinExistence type="predicted"/>
<dbReference type="AlphaFoldDB" id="A0AA40BB99"/>
<accession>A0AA40BB99</accession>
<gene>
    <name evidence="4" type="ORF">B0H67DRAFT_639317</name>
</gene>
<dbReference type="EMBL" id="JAUKUA010000001">
    <property type="protein sequence ID" value="KAK0730868.1"/>
    <property type="molecule type" value="Genomic_DNA"/>
</dbReference>
<comment type="caution">
    <text evidence="4">The sequence shown here is derived from an EMBL/GenBank/DDBJ whole genome shotgun (WGS) entry which is preliminary data.</text>
</comment>
<dbReference type="Proteomes" id="UP001172102">
    <property type="component" value="Unassembled WGS sequence"/>
</dbReference>
<protein>
    <recommendedName>
        <fullName evidence="6">Hydroxymethylglutaryl-CoA lyase</fullName>
    </recommendedName>
</protein>
<dbReference type="GO" id="GO:0006552">
    <property type="term" value="P:L-leucine catabolic process"/>
    <property type="evidence" value="ECO:0007669"/>
    <property type="project" value="TreeGrafter"/>
</dbReference>
<keyword evidence="5" id="KW-1185">Reference proteome</keyword>
<evidence type="ECO:0000256" key="3">
    <source>
        <dbReference type="SAM" id="MobiDB-lite"/>
    </source>
</evidence>
<evidence type="ECO:0008006" key="6">
    <source>
        <dbReference type="Google" id="ProtNLM"/>
    </source>
</evidence>
<dbReference type="InterPro" id="IPR043594">
    <property type="entry name" value="HMGL"/>
</dbReference>
<dbReference type="SUPFAM" id="SSF51569">
    <property type="entry name" value="Aldolase"/>
    <property type="match status" value="1"/>
</dbReference>
<dbReference type="PANTHER" id="PTHR42738">
    <property type="entry name" value="HYDROXYMETHYLGLUTARYL-COA LYASE"/>
    <property type="match status" value="1"/>
</dbReference>
<evidence type="ECO:0000313" key="4">
    <source>
        <dbReference type="EMBL" id="KAK0730868.1"/>
    </source>
</evidence>
<evidence type="ECO:0000256" key="2">
    <source>
        <dbReference type="ARBA" id="ARBA00023239"/>
    </source>
</evidence>
<dbReference type="InterPro" id="IPR013785">
    <property type="entry name" value="Aldolase_TIM"/>
</dbReference>
<dbReference type="Gene3D" id="3.20.20.70">
    <property type="entry name" value="Aldolase class I"/>
    <property type="match status" value="2"/>
</dbReference>
<organism evidence="4 5">
    <name type="scientific">Lasiosphaeris hirsuta</name>
    <dbReference type="NCBI Taxonomy" id="260670"/>
    <lineage>
        <taxon>Eukaryota</taxon>
        <taxon>Fungi</taxon>
        <taxon>Dikarya</taxon>
        <taxon>Ascomycota</taxon>
        <taxon>Pezizomycotina</taxon>
        <taxon>Sordariomycetes</taxon>
        <taxon>Sordariomycetidae</taxon>
        <taxon>Sordariales</taxon>
        <taxon>Lasiosphaeriaceae</taxon>
        <taxon>Lasiosphaeris</taxon>
    </lineage>
</organism>
<evidence type="ECO:0000256" key="1">
    <source>
        <dbReference type="ARBA" id="ARBA00022723"/>
    </source>
</evidence>
<feature type="compositionally biased region" description="Basic and acidic residues" evidence="3">
    <location>
        <begin position="253"/>
        <end position="265"/>
    </location>
</feature>